<accession>A0A3P7NNJ9</accession>
<evidence type="ECO:0000259" key="1">
    <source>
        <dbReference type="PROSITE" id="PS50042"/>
    </source>
</evidence>
<keyword evidence="3" id="KW-1185">Reference proteome</keyword>
<sequence>MFARRECVHILDDSIAEDIEISVLTKSRRKVTILAQTYCSLYSLAQSDLFEVLKNYPAIKEELMREVESRLQERPFYEENRCSPAGSVDIIVTDVNNSAD</sequence>
<dbReference type="EMBL" id="UYRU01048185">
    <property type="protein sequence ID" value="VDN09972.1"/>
    <property type="molecule type" value="Genomic_DNA"/>
</dbReference>
<protein>
    <recommendedName>
        <fullName evidence="1">Cyclic nucleotide-binding domain-containing protein</fullName>
    </recommendedName>
</protein>
<dbReference type="InterPro" id="IPR000595">
    <property type="entry name" value="cNMP-bd_dom"/>
</dbReference>
<proteinExistence type="predicted"/>
<dbReference type="PROSITE" id="PS50042">
    <property type="entry name" value="CNMP_BINDING_3"/>
    <property type="match status" value="1"/>
</dbReference>
<dbReference type="OrthoDB" id="421226at2759"/>
<dbReference type="InterPro" id="IPR018490">
    <property type="entry name" value="cNMP-bd_dom_sf"/>
</dbReference>
<evidence type="ECO:0000313" key="2">
    <source>
        <dbReference type="EMBL" id="VDN09972.1"/>
    </source>
</evidence>
<feature type="domain" description="Cyclic nucleotide-binding" evidence="1">
    <location>
        <begin position="20"/>
        <end position="70"/>
    </location>
</feature>
<dbReference type="InterPro" id="IPR014710">
    <property type="entry name" value="RmlC-like_jellyroll"/>
</dbReference>
<gene>
    <name evidence="2" type="ORF">DILT_LOCUS5803</name>
</gene>
<evidence type="ECO:0000313" key="3">
    <source>
        <dbReference type="Proteomes" id="UP000281553"/>
    </source>
</evidence>
<dbReference type="Gene3D" id="2.60.120.10">
    <property type="entry name" value="Jelly Rolls"/>
    <property type="match status" value="1"/>
</dbReference>
<reference evidence="2 3" key="1">
    <citation type="submission" date="2018-11" db="EMBL/GenBank/DDBJ databases">
        <authorList>
            <consortium name="Pathogen Informatics"/>
        </authorList>
    </citation>
    <scope>NUCLEOTIDE SEQUENCE [LARGE SCALE GENOMIC DNA]</scope>
</reference>
<dbReference type="AlphaFoldDB" id="A0A3P7NNJ9"/>
<dbReference type="SUPFAM" id="SSF51206">
    <property type="entry name" value="cAMP-binding domain-like"/>
    <property type="match status" value="1"/>
</dbReference>
<dbReference type="Proteomes" id="UP000281553">
    <property type="component" value="Unassembled WGS sequence"/>
</dbReference>
<name>A0A3P7NNJ9_DIBLA</name>
<organism evidence="2 3">
    <name type="scientific">Dibothriocephalus latus</name>
    <name type="common">Fish tapeworm</name>
    <name type="synonym">Diphyllobothrium latum</name>
    <dbReference type="NCBI Taxonomy" id="60516"/>
    <lineage>
        <taxon>Eukaryota</taxon>
        <taxon>Metazoa</taxon>
        <taxon>Spiralia</taxon>
        <taxon>Lophotrochozoa</taxon>
        <taxon>Platyhelminthes</taxon>
        <taxon>Cestoda</taxon>
        <taxon>Eucestoda</taxon>
        <taxon>Diphyllobothriidea</taxon>
        <taxon>Diphyllobothriidae</taxon>
        <taxon>Dibothriocephalus</taxon>
    </lineage>
</organism>